<keyword evidence="1" id="KW-0472">Membrane</keyword>
<feature type="chain" id="PRO_5045265990" description="Glycine zipper family protein" evidence="2">
    <location>
        <begin position="20"/>
        <end position="188"/>
    </location>
</feature>
<keyword evidence="2" id="KW-0732">Signal</keyword>
<evidence type="ECO:0008006" key="5">
    <source>
        <dbReference type="Google" id="ProtNLM"/>
    </source>
</evidence>
<evidence type="ECO:0000256" key="2">
    <source>
        <dbReference type="SAM" id="SignalP"/>
    </source>
</evidence>
<feature type="transmembrane region" description="Helical" evidence="1">
    <location>
        <begin position="109"/>
        <end position="129"/>
    </location>
</feature>
<organism evidence="3 4">
    <name type="scientific">Nocardia tengchongensis</name>
    <dbReference type="NCBI Taxonomy" id="2055889"/>
    <lineage>
        <taxon>Bacteria</taxon>
        <taxon>Bacillati</taxon>
        <taxon>Actinomycetota</taxon>
        <taxon>Actinomycetes</taxon>
        <taxon>Mycobacteriales</taxon>
        <taxon>Nocardiaceae</taxon>
        <taxon>Nocardia</taxon>
    </lineage>
</organism>
<reference evidence="3 4" key="1">
    <citation type="submission" date="2021-04" db="EMBL/GenBank/DDBJ databases">
        <title>Nocardia tengchongensis.</title>
        <authorList>
            <person name="Zhuang k."/>
            <person name="Ran Y."/>
            <person name="Li W."/>
        </authorList>
    </citation>
    <scope>NUCLEOTIDE SEQUENCE [LARGE SCALE GENOMIC DNA]</scope>
    <source>
        <strain evidence="3 4">CFH S0057</strain>
    </source>
</reference>
<dbReference type="EMBL" id="CP074371">
    <property type="protein sequence ID" value="QVI19883.1"/>
    <property type="molecule type" value="Genomic_DNA"/>
</dbReference>
<keyword evidence="1" id="KW-0812">Transmembrane</keyword>
<feature type="transmembrane region" description="Helical" evidence="1">
    <location>
        <begin position="141"/>
        <end position="167"/>
    </location>
</feature>
<evidence type="ECO:0000313" key="3">
    <source>
        <dbReference type="EMBL" id="QVI19883.1"/>
    </source>
</evidence>
<accession>A0ABX8CLT4</accession>
<sequence>MITGILPVAVVFGTGIAAAAPDDNAPPPAALPAPPDRLSTGQFPGQDVVATATQALADRVDEPLFDPNLVQDFCAGIPADPQRCSTTVVDAGVGAAIGAGIGAGVSAPVAIAAGVVGAAAGFVVGIPFLPTGLVVGPLLGAAVGVALIAGPAALLGGALGASVGAIVGLTSPLPPAEVDAPGEPALSP</sequence>
<evidence type="ECO:0000313" key="4">
    <source>
        <dbReference type="Proteomes" id="UP000683310"/>
    </source>
</evidence>
<name>A0ABX8CLT4_9NOCA</name>
<gene>
    <name evidence="3" type="ORF">KHQ06_26740</name>
</gene>
<keyword evidence="1" id="KW-1133">Transmembrane helix</keyword>
<keyword evidence="4" id="KW-1185">Reference proteome</keyword>
<evidence type="ECO:0000256" key="1">
    <source>
        <dbReference type="SAM" id="Phobius"/>
    </source>
</evidence>
<dbReference type="Proteomes" id="UP000683310">
    <property type="component" value="Chromosome"/>
</dbReference>
<dbReference type="RefSeq" id="WP_213555913.1">
    <property type="nucleotide sequence ID" value="NZ_JBHXAJ010000021.1"/>
</dbReference>
<protein>
    <recommendedName>
        <fullName evidence="5">Glycine zipper family protein</fullName>
    </recommendedName>
</protein>
<feature type="signal peptide" evidence="2">
    <location>
        <begin position="1"/>
        <end position="19"/>
    </location>
</feature>
<proteinExistence type="predicted"/>